<dbReference type="EMBL" id="JADTXM010000021">
    <property type="protein sequence ID" value="MBH3441488.1"/>
    <property type="molecule type" value="Genomic_DNA"/>
</dbReference>
<name>A0ABS0MXP3_PSELU</name>
<protein>
    <submittedName>
        <fullName evidence="1">Uncharacterized protein</fullName>
    </submittedName>
</protein>
<evidence type="ECO:0000313" key="1">
    <source>
        <dbReference type="EMBL" id="MBH3441488.1"/>
    </source>
</evidence>
<organism evidence="1 2">
    <name type="scientific">Pseudomonas luteola</name>
    <dbReference type="NCBI Taxonomy" id="47886"/>
    <lineage>
        <taxon>Bacteria</taxon>
        <taxon>Pseudomonadati</taxon>
        <taxon>Pseudomonadota</taxon>
        <taxon>Gammaproteobacteria</taxon>
        <taxon>Pseudomonadales</taxon>
        <taxon>Pseudomonadaceae</taxon>
        <taxon>Pseudomonas</taxon>
    </lineage>
</organism>
<comment type="caution">
    <text evidence="1">The sequence shown here is derived from an EMBL/GenBank/DDBJ whole genome shotgun (WGS) entry which is preliminary data.</text>
</comment>
<proteinExistence type="predicted"/>
<sequence length="406" mass="45618">MAERNEDAIAPVNLAASEGGENWVLSPIADFTTDDIFAYLGQVRSGQIRCYDNFDALVEVYRDMNGGDCMVLSYLSGADARRRPGCGARTGCWTCLRVTSDASAENMIAKQGGQYSWLKPLHDLRSYMKARHFDPSARCWLSRQVDERTGRIKISPNAYSPAYTLELLRLILTIQIQEEESARQLGIKPRFTVLSMRQIVAIDMLWGRYGYHEPFMALRTYLEIYEQDARYPLPDISNLPTWTEKDVAFRAEAVLCDEFYGSWYDGLRNLDHAVAGAESLTVTRQGKPVTDVVTTDEFAIDEEGLELFLSLELDHALNRVSLDAAPSSAVHYLLGLGTVSLSKGGHAEWSRMLRLSNQIWRFDLIAVLHDPLALIERLNLLSQKKGDVPMAAKCADKQGQLDLFTC</sequence>
<reference evidence="1 2" key="1">
    <citation type="submission" date="2020-11" db="EMBL/GenBank/DDBJ databases">
        <title>Enhanced detection system for hospital associated transmission using whole genome sequencing surveillance.</title>
        <authorList>
            <person name="Harrison L.H."/>
            <person name="Van Tyne D."/>
            <person name="Marsh J.W."/>
            <person name="Griffith M.P."/>
            <person name="Snyder D.J."/>
            <person name="Cooper V.S."/>
            <person name="Mustapha M."/>
        </authorList>
    </citation>
    <scope>NUCLEOTIDE SEQUENCE [LARGE SCALE GENOMIC DNA]</scope>
    <source>
        <strain evidence="1 2">PSB00013</strain>
    </source>
</reference>
<gene>
    <name evidence="1" type="ORF">I5Q09_22665</name>
</gene>
<dbReference type="Proteomes" id="UP000638986">
    <property type="component" value="Unassembled WGS sequence"/>
</dbReference>
<evidence type="ECO:0000313" key="2">
    <source>
        <dbReference type="Proteomes" id="UP000638986"/>
    </source>
</evidence>
<dbReference type="RefSeq" id="WP_181123828.1">
    <property type="nucleotide sequence ID" value="NZ_JAAMQY010000011.1"/>
</dbReference>
<accession>A0ABS0MXP3</accession>